<evidence type="ECO:0000313" key="22">
    <source>
        <dbReference type="Proteomes" id="UP000886796"/>
    </source>
</evidence>
<evidence type="ECO:0000256" key="12">
    <source>
        <dbReference type="ARBA" id="ARBA00022741"/>
    </source>
</evidence>
<evidence type="ECO:0000256" key="17">
    <source>
        <dbReference type="ARBA" id="ARBA00023285"/>
    </source>
</evidence>
<feature type="binding site" evidence="18">
    <location>
        <begin position="129"/>
        <end position="130"/>
    </location>
    <ligand>
        <name>NAD(+)</name>
        <dbReference type="ChEBI" id="CHEBI:57540"/>
    </ligand>
</feature>
<dbReference type="Proteomes" id="UP000886796">
    <property type="component" value="Unassembled WGS sequence"/>
</dbReference>
<keyword evidence="11 18" id="KW-0479">Metal-binding</keyword>
<keyword evidence="12 18" id="KW-0547">Nucleotide-binding</keyword>
<evidence type="ECO:0000256" key="1">
    <source>
        <dbReference type="ARBA" id="ARBA00001393"/>
    </source>
</evidence>
<dbReference type="GO" id="GO:0000166">
    <property type="term" value="F:nucleotide binding"/>
    <property type="evidence" value="ECO:0007669"/>
    <property type="project" value="UniProtKB-KW"/>
</dbReference>
<evidence type="ECO:0000256" key="6">
    <source>
        <dbReference type="ARBA" id="ARBA00005412"/>
    </source>
</evidence>
<comment type="cofactor">
    <cofactor evidence="3">
        <name>Zn(2+)</name>
        <dbReference type="ChEBI" id="CHEBI:29105"/>
    </cofactor>
</comment>
<comment type="caution">
    <text evidence="18">Lacks conserved residue(s) required for the propagation of feature annotation.</text>
</comment>
<keyword evidence="17 18" id="KW-0170">Cobalt</keyword>
<accession>A0A9D1CL95</accession>
<dbReference type="HAMAP" id="MF_00110">
    <property type="entry name" value="DHQ_synthase"/>
    <property type="match status" value="1"/>
</dbReference>
<dbReference type="InterPro" id="IPR016037">
    <property type="entry name" value="DHQ_synth_AroB"/>
</dbReference>
<keyword evidence="16 18" id="KW-0456">Lyase</keyword>
<dbReference type="NCBIfam" id="TIGR01357">
    <property type="entry name" value="aroB"/>
    <property type="match status" value="1"/>
</dbReference>
<evidence type="ECO:0000313" key="21">
    <source>
        <dbReference type="EMBL" id="HIQ67521.1"/>
    </source>
</evidence>
<dbReference type="Pfam" id="PF01761">
    <property type="entry name" value="DHQ_synthase"/>
    <property type="match status" value="1"/>
</dbReference>
<keyword evidence="10 18" id="KW-0028">Amino-acid biosynthesis</keyword>
<evidence type="ECO:0000256" key="16">
    <source>
        <dbReference type="ARBA" id="ARBA00023239"/>
    </source>
</evidence>
<feature type="binding site" evidence="18">
    <location>
        <position position="241"/>
    </location>
    <ligand>
        <name>Zn(2+)</name>
        <dbReference type="ChEBI" id="CHEBI:29105"/>
    </ligand>
</feature>
<evidence type="ECO:0000256" key="14">
    <source>
        <dbReference type="ARBA" id="ARBA00023027"/>
    </source>
</evidence>
<comment type="caution">
    <text evidence="21">The sequence shown here is derived from an EMBL/GenBank/DDBJ whole genome shotgun (WGS) entry which is preliminary data.</text>
</comment>
<comment type="pathway">
    <text evidence="5 18">Metabolic intermediate biosynthesis; chorismate biosynthesis; chorismate from D-erythrose 4-phosphate and phosphoenolpyruvate: step 2/7.</text>
</comment>
<comment type="cofactor">
    <cofactor evidence="18">
        <name>Co(2+)</name>
        <dbReference type="ChEBI" id="CHEBI:48828"/>
    </cofactor>
    <cofactor evidence="18">
        <name>Zn(2+)</name>
        <dbReference type="ChEBI" id="CHEBI:29105"/>
    </cofactor>
    <text evidence="18">Binds 1 divalent metal cation per subunit. Can use either Co(2+) or Zn(2+).</text>
</comment>
<dbReference type="InterPro" id="IPR056179">
    <property type="entry name" value="DHQS_C"/>
</dbReference>
<comment type="cofactor">
    <cofactor evidence="2 18">
        <name>NAD(+)</name>
        <dbReference type="ChEBI" id="CHEBI:57540"/>
    </cofactor>
</comment>
<dbReference type="AlphaFoldDB" id="A0A9D1CL95"/>
<keyword evidence="9 18" id="KW-0963">Cytoplasm</keyword>
<feature type="binding site" evidence="18">
    <location>
        <position position="151"/>
    </location>
    <ligand>
        <name>NAD(+)</name>
        <dbReference type="ChEBI" id="CHEBI:57540"/>
    </ligand>
</feature>
<dbReference type="GO" id="GO:0003856">
    <property type="term" value="F:3-dehydroquinate synthase activity"/>
    <property type="evidence" value="ECO:0007669"/>
    <property type="project" value="UniProtKB-UniRule"/>
</dbReference>
<gene>
    <name evidence="18 21" type="primary">aroB</name>
    <name evidence="21" type="ORF">IAB74_03300</name>
</gene>
<feature type="binding site" evidence="18">
    <location>
        <begin position="105"/>
        <end position="109"/>
    </location>
    <ligand>
        <name>NAD(+)</name>
        <dbReference type="ChEBI" id="CHEBI:57540"/>
    </ligand>
</feature>
<dbReference type="InterPro" id="IPR030963">
    <property type="entry name" value="DHQ_synth_fam"/>
</dbReference>
<feature type="binding site" evidence="18">
    <location>
        <position position="142"/>
    </location>
    <ligand>
        <name>NAD(+)</name>
        <dbReference type="ChEBI" id="CHEBI:57540"/>
    </ligand>
</feature>
<dbReference type="EMBL" id="DVFK01000047">
    <property type="protein sequence ID" value="HIQ67521.1"/>
    <property type="molecule type" value="Genomic_DNA"/>
</dbReference>
<dbReference type="Pfam" id="PF24621">
    <property type="entry name" value="DHQS_C"/>
    <property type="match status" value="1"/>
</dbReference>
<evidence type="ECO:0000259" key="20">
    <source>
        <dbReference type="Pfam" id="PF24621"/>
    </source>
</evidence>
<evidence type="ECO:0000256" key="5">
    <source>
        <dbReference type="ARBA" id="ARBA00004661"/>
    </source>
</evidence>
<reference evidence="21" key="1">
    <citation type="submission" date="2020-10" db="EMBL/GenBank/DDBJ databases">
        <authorList>
            <person name="Gilroy R."/>
        </authorList>
    </citation>
    <scope>NUCLEOTIDE SEQUENCE</scope>
    <source>
        <strain evidence="21">13361</strain>
    </source>
</reference>
<evidence type="ECO:0000256" key="3">
    <source>
        <dbReference type="ARBA" id="ARBA00001947"/>
    </source>
</evidence>
<dbReference type="GO" id="GO:0009423">
    <property type="term" value="P:chorismate biosynthetic process"/>
    <property type="evidence" value="ECO:0007669"/>
    <property type="project" value="UniProtKB-UniRule"/>
</dbReference>
<evidence type="ECO:0000256" key="8">
    <source>
        <dbReference type="ARBA" id="ARBA00017684"/>
    </source>
</evidence>
<keyword evidence="14 18" id="KW-0520">NAD</keyword>
<dbReference type="PANTHER" id="PTHR43622:SF7">
    <property type="entry name" value="3-DEHYDROQUINATE SYNTHASE, CHLOROPLASTIC"/>
    <property type="match status" value="1"/>
</dbReference>
<feature type="binding site" evidence="18">
    <location>
        <position position="184"/>
    </location>
    <ligand>
        <name>Zn(2+)</name>
        <dbReference type="ChEBI" id="CHEBI:29105"/>
    </ligand>
</feature>
<dbReference type="Gene3D" id="1.20.1090.10">
    <property type="entry name" value="Dehydroquinate synthase-like - alpha domain"/>
    <property type="match status" value="1"/>
</dbReference>
<evidence type="ECO:0000256" key="10">
    <source>
        <dbReference type="ARBA" id="ARBA00022605"/>
    </source>
</evidence>
<dbReference type="GO" id="GO:0008652">
    <property type="term" value="P:amino acid biosynthetic process"/>
    <property type="evidence" value="ECO:0007669"/>
    <property type="project" value="UniProtKB-KW"/>
</dbReference>
<evidence type="ECO:0000259" key="19">
    <source>
        <dbReference type="Pfam" id="PF01761"/>
    </source>
</evidence>
<comment type="function">
    <text evidence="18">Catalyzes the conversion of 3-deoxy-D-arabino-heptulosonate 7-phosphate (DAHP) to dehydroquinate (DHQ).</text>
</comment>
<keyword evidence="13 18" id="KW-0862">Zinc</keyword>
<dbReference type="FunFam" id="3.40.50.1970:FF:000007">
    <property type="entry name" value="Pentafunctional AROM polypeptide"/>
    <property type="match status" value="1"/>
</dbReference>
<sequence>MTIIDVPASRNYQVIVGSGLLSQAGNQVVPFCKGNTAAIVSDETVWGLCGSTLEASLKAAGLHVIYYTFPAGEASKNGENYLKILNFLAKNKLTRSDVLVALGGGVTGDLTGFVAATYLRGIAYVQIPTSLLSMVDSSVGGKTAIDLPAGKNLAGAFYQPSLVLCDMDALSTLPQEIFRDGCGEIIKYGVLYDKALFDKLLTEGFSFDREAVIARCVELKRNVVAEDEFDTGARQKLNLGHTIGHGIEAQSHFTVSHGEAVATGMAIVARAGEKAGITSGDTVCAIHEILEKFGFPLNTGYSSHQLFTSALSDKKRSGGTVNLVVPREIGDCILLPTPIEQLQSFIEAGLA</sequence>
<organism evidence="21 22">
    <name type="scientific">Candidatus Faecousia excrementigallinarum</name>
    <dbReference type="NCBI Taxonomy" id="2840806"/>
    <lineage>
        <taxon>Bacteria</taxon>
        <taxon>Bacillati</taxon>
        <taxon>Bacillota</taxon>
        <taxon>Clostridia</taxon>
        <taxon>Eubacteriales</taxon>
        <taxon>Oscillospiraceae</taxon>
        <taxon>Faecousia</taxon>
    </lineage>
</organism>
<evidence type="ECO:0000256" key="11">
    <source>
        <dbReference type="ARBA" id="ARBA00022723"/>
    </source>
</evidence>
<evidence type="ECO:0000256" key="4">
    <source>
        <dbReference type="ARBA" id="ARBA00004496"/>
    </source>
</evidence>
<comment type="similarity">
    <text evidence="6 18">Belongs to the sugar phosphate cyclases superfamily. Dehydroquinate synthase family.</text>
</comment>
<dbReference type="Gene3D" id="3.40.50.1970">
    <property type="match status" value="1"/>
</dbReference>
<evidence type="ECO:0000256" key="7">
    <source>
        <dbReference type="ARBA" id="ARBA00013031"/>
    </source>
</evidence>
<protein>
    <recommendedName>
        <fullName evidence="8 18">3-dehydroquinate synthase</fullName>
        <shortName evidence="18">DHQS</shortName>
        <ecNumber evidence="7 18">4.2.3.4</ecNumber>
    </recommendedName>
</protein>
<evidence type="ECO:0000256" key="15">
    <source>
        <dbReference type="ARBA" id="ARBA00023141"/>
    </source>
</evidence>
<feature type="domain" description="3-dehydroquinate synthase N-terminal" evidence="19">
    <location>
        <begin position="68"/>
        <end position="179"/>
    </location>
</feature>
<dbReference type="CDD" id="cd08195">
    <property type="entry name" value="DHQS"/>
    <property type="match status" value="1"/>
</dbReference>
<comment type="subcellular location">
    <subcellularLocation>
        <location evidence="4 18">Cytoplasm</location>
    </subcellularLocation>
</comment>
<dbReference type="GO" id="GO:0046872">
    <property type="term" value="F:metal ion binding"/>
    <property type="evidence" value="ECO:0007669"/>
    <property type="project" value="UniProtKB-KW"/>
</dbReference>
<evidence type="ECO:0000256" key="18">
    <source>
        <dbReference type="HAMAP-Rule" id="MF_00110"/>
    </source>
</evidence>
<evidence type="ECO:0000256" key="9">
    <source>
        <dbReference type="ARBA" id="ARBA00022490"/>
    </source>
</evidence>
<reference evidence="21" key="2">
    <citation type="journal article" date="2021" name="PeerJ">
        <title>Extensive microbial diversity within the chicken gut microbiome revealed by metagenomics and culture.</title>
        <authorList>
            <person name="Gilroy R."/>
            <person name="Ravi A."/>
            <person name="Getino M."/>
            <person name="Pursley I."/>
            <person name="Horton D.L."/>
            <person name="Alikhan N.F."/>
            <person name="Baker D."/>
            <person name="Gharbi K."/>
            <person name="Hall N."/>
            <person name="Watson M."/>
            <person name="Adriaenssens E.M."/>
            <person name="Foster-Nyarko E."/>
            <person name="Jarju S."/>
            <person name="Secka A."/>
            <person name="Antonio M."/>
            <person name="Oren A."/>
            <person name="Chaudhuri R.R."/>
            <person name="La Ragione R."/>
            <person name="Hildebrand F."/>
            <person name="Pallen M.J."/>
        </authorList>
    </citation>
    <scope>NUCLEOTIDE SEQUENCE</scope>
    <source>
        <strain evidence="21">13361</strain>
    </source>
</reference>
<keyword evidence="15 18" id="KW-0057">Aromatic amino acid biosynthesis</keyword>
<dbReference type="PANTHER" id="PTHR43622">
    <property type="entry name" value="3-DEHYDROQUINATE SYNTHASE"/>
    <property type="match status" value="1"/>
</dbReference>
<dbReference type="InterPro" id="IPR030960">
    <property type="entry name" value="DHQS/DOIS_N"/>
</dbReference>
<dbReference type="EC" id="4.2.3.4" evidence="7 18"/>
<evidence type="ECO:0000256" key="13">
    <source>
        <dbReference type="ARBA" id="ARBA00022833"/>
    </source>
</evidence>
<dbReference type="GO" id="GO:0005737">
    <property type="term" value="C:cytoplasm"/>
    <property type="evidence" value="ECO:0007669"/>
    <property type="project" value="UniProtKB-SubCell"/>
</dbReference>
<name>A0A9D1CL95_9FIRM</name>
<feature type="binding site" evidence="18">
    <location>
        <position position="257"/>
    </location>
    <ligand>
        <name>Zn(2+)</name>
        <dbReference type="ChEBI" id="CHEBI:29105"/>
    </ligand>
</feature>
<feature type="domain" description="3-dehydroquinate synthase C-terminal" evidence="20">
    <location>
        <begin position="181"/>
        <end position="315"/>
    </location>
</feature>
<dbReference type="InterPro" id="IPR050071">
    <property type="entry name" value="Dehydroquinate_synthase"/>
</dbReference>
<dbReference type="SUPFAM" id="SSF56796">
    <property type="entry name" value="Dehydroquinate synthase-like"/>
    <property type="match status" value="1"/>
</dbReference>
<dbReference type="PIRSF" id="PIRSF001455">
    <property type="entry name" value="DHQ_synth"/>
    <property type="match status" value="1"/>
</dbReference>
<dbReference type="GO" id="GO:0009073">
    <property type="term" value="P:aromatic amino acid family biosynthetic process"/>
    <property type="evidence" value="ECO:0007669"/>
    <property type="project" value="UniProtKB-KW"/>
</dbReference>
<comment type="catalytic activity">
    <reaction evidence="1 18">
        <text>7-phospho-2-dehydro-3-deoxy-D-arabino-heptonate = 3-dehydroquinate + phosphate</text>
        <dbReference type="Rhea" id="RHEA:21968"/>
        <dbReference type="ChEBI" id="CHEBI:32364"/>
        <dbReference type="ChEBI" id="CHEBI:43474"/>
        <dbReference type="ChEBI" id="CHEBI:58394"/>
        <dbReference type="EC" id="4.2.3.4"/>
    </reaction>
</comment>
<evidence type="ECO:0000256" key="2">
    <source>
        <dbReference type="ARBA" id="ARBA00001911"/>
    </source>
</evidence>
<proteinExistence type="inferred from homology"/>